<dbReference type="InterPro" id="IPR000192">
    <property type="entry name" value="Aminotrans_V_dom"/>
</dbReference>
<dbReference type="PANTHER" id="PTHR11601:SF34">
    <property type="entry name" value="CYSTEINE DESULFURASE"/>
    <property type="match status" value="1"/>
</dbReference>
<dbReference type="SUPFAM" id="SSF53383">
    <property type="entry name" value="PLP-dependent transferases"/>
    <property type="match status" value="1"/>
</dbReference>
<proteinExistence type="inferred from homology"/>
<name>A0A3B0S0B4_9ZZZZ</name>
<dbReference type="InterPro" id="IPR015424">
    <property type="entry name" value="PyrdxlP-dep_Trfase"/>
</dbReference>
<dbReference type="EC" id="2.8.1.7" evidence="4"/>
<feature type="domain" description="Aminotransferase class V" evidence="3">
    <location>
        <begin position="5"/>
        <end position="76"/>
    </location>
</feature>
<dbReference type="EMBL" id="UOEG01000166">
    <property type="protein sequence ID" value="VAV97679.1"/>
    <property type="molecule type" value="Genomic_DNA"/>
</dbReference>
<sequence>MKSRVYLDCNATAPLRAEARAAMIAAMDVVGNPSSVHGEGRAAKAVVERARAQVAAALGAEGADVIFTASASEAAALGCGGRGFAGALIEHDAVGAWVSGDLPVDEFGRVAVDEPERAVLQLANPETGIVQEVAQGLGLCDMTQAFGKLPVAFNWLGCEMAVISSHKLGGPKGVGAL</sequence>
<comment type="cofactor">
    <cofactor evidence="1">
        <name>pyridoxal 5'-phosphate</name>
        <dbReference type="ChEBI" id="CHEBI:597326"/>
    </cofactor>
</comment>
<dbReference type="Pfam" id="PF00266">
    <property type="entry name" value="Aminotran_5"/>
    <property type="match status" value="2"/>
</dbReference>
<protein>
    <submittedName>
        <fullName evidence="4">Cysteine desulfurase</fullName>
        <ecNumber evidence="4">2.8.1.7</ecNumber>
    </submittedName>
</protein>
<dbReference type="Gene3D" id="3.40.640.10">
    <property type="entry name" value="Type I PLP-dependent aspartate aminotransferase-like (Major domain)"/>
    <property type="match status" value="1"/>
</dbReference>
<feature type="domain" description="Aminotransferase class V" evidence="3">
    <location>
        <begin position="136"/>
        <end position="177"/>
    </location>
</feature>
<dbReference type="Gene3D" id="1.10.260.50">
    <property type="match status" value="1"/>
</dbReference>
<dbReference type="PANTHER" id="PTHR11601">
    <property type="entry name" value="CYSTEINE DESULFURYLASE FAMILY MEMBER"/>
    <property type="match status" value="1"/>
</dbReference>
<keyword evidence="4" id="KW-0808">Transferase</keyword>
<dbReference type="InterPro" id="IPR015422">
    <property type="entry name" value="PyrdxlP-dep_Trfase_small"/>
</dbReference>
<evidence type="ECO:0000256" key="2">
    <source>
        <dbReference type="ARBA" id="ARBA00006490"/>
    </source>
</evidence>
<gene>
    <name evidence="4" type="ORF">MNBD_ALPHA07-958</name>
</gene>
<dbReference type="InterPro" id="IPR015421">
    <property type="entry name" value="PyrdxlP-dep_Trfase_major"/>
</dbReference>
<dbReference type="AlphaFoldDB" id="A0A3B0S0B4"/>
<accession>A0A3B0S0B4</accession>
<comment type="similarity">
    <text evidence="2">Belongs to the class-V pyridoxal-phosphate-dependent aminotransferase family. NifS/IscS subfamily.</text>
</comment>
<dbReference type="GO" id="GO:0031071">
    <property type="term" value="F:cysteine desulfurase activity"/>
    <property type="evidence" value="ECO:0007669"/>
    <property type="project" value="UniProtKB-EC"/>
</dbReference>
<feature type="non-terminal residue" evidence="4">
    <location>
        <position position="177"/>
    </location>
</feature>
<organism evidence="4">
    <name type="scientific">hydrothermal vent metagenome</name>
    <dbReference type="NCBI Taxonomy" id="652676"/>
    <lineage>
        <taxon>unclassified sequences</taxon>
        <taxon>metagenomes</taxon>
        <taxon>ecological metagenomes</taxon>
    </lineage>
</organism>
<evidence type="ECO:0000256" key="1">
    <source>
        <dbReference type="ARBA" id="ARBA00001933"/>
    </source>
</evidence>
<reference evidence="4" key="1">
    <citation type="submission" date="2018-06" db="EMBL/GenBank/DDBJ databases">
        <authorList>
            <person name="Zhirakovskaya E."/>
        </authorList>
    </citation>
    <scope>NUCLEOTIDE SEQUENCE</scope>
</reference>
<dbReference type="Gene3D" id="3.90.1150.10">
    <property type="entry name" value="Aspartate Aminotransferase, domain 1"/>
    <property type="match status" value="1"/>
</dbReference>
<evidence type="ECO:0000313" key="4">
    <source>
        <dbReference type="EMBL" id="VAV97679.1"/>
    </source>
</evidence>
<evidence type="ECO:0000259" key="3">
    <source>
        <dbReference type="Pfam" id="PF00266"/>
    </source>
</evidence>